<name>A0A0P0G5I8_9BACE</name>
<dbReference type="RefSeq" id="WP_081679844.1">
    <property type="nucleotide sequence ID" value="NZ_CP012801.1"/>
</dbReference>
<gene>
    <name evidence="1" type="ORF">BcellWH2_00023</name>
</gene>
<proteinExistence type="predicted"/>
<reference evidence="1 2" key="1">
    <citation type="journal article" date="2015" name="Science">
        <title>Genetic determinants of in vivo fitness and diet responsiveness in multiple human gut Bacteroides.</title>
        <authorList>
            <person name="Wu M."/>
            <person name="McNulty N.P."/>
            <person name="Rodionov D.A."/>
            <person name="Khoroshkin M.S."/>
            <person name="Griffin N.W."/>
            <person name="Cheng J."/>
            <person name="Latreille P."/>
            <person name="Kerstetter R.A."/>
            <person name="Terrapon N."/>
            <person name="Henrissat B."/>
            <person name="Osterman A.L."/>
            <person name="Gordon J.I."/>
        </authorList>
    </citation>
    <scope>NUCLEOTIDE SEQUENCE [LARGE SCALE GENOMIC DNA]</scope>
    <source>
        <strain evidence="1 2">WH2</strain>
    </source>
</reference>
<protein>
    <submittedName>
        <fullName evidence="1">Uncharacterized protein</fullName>
    </submittedName>
</protein>
<dbReference type="AlphaFoldDB" id="A0A0P0G5I8"/>
<dbReference type="EMBL" id="CP012801">
    <property type="protein sequence ID" value="ALJ57300.1"/>
    <property type="molecule type" value="Genomic_DNA"/>
</dbReference>
<sequence length="266" mass="30936">MDLSIFIFCAGVALLILVLIAVCDMSVEGHKRPAPSRIPCPPKLIMAPGMKYQRLTIKAIIRWEQLREKSFSQMNYTDKEDIESLLYVMYITSDKSRYTFEVFRQVLTDERFMNAMSSDLGKIMEVVAQFQRKITTSDVGNSEGSPENIGKIVSTLIMAGLDAHYALNEMELCDLPLYLEVYEQKKKEQMEESRMWTYFTMLPHIDARKMKNGAKDLITFPWEEEEMRKEAERAIKEDAGRFEEFMKTKKTDYYGMEKDSGNIYSH</sequence>
<evidence type="ECO:0000313" key="2">
    <source>
        <dbReference type="Proteomes" id="UP000061809"/>
    </source>
</evidence>
<dbReference type="KEGG" id="bcel:BcellWH2_00023"/>
<dbReference type="PATRIC" id="fig|246787.4.peg.23"/>
<organism evidence="1 2">
    <name type="scientific">Bacteroides cellulosilyticus</name>
    <dbReference type="NCBI Taxonomy" id="246787"/>
    <lineage>
        <taxon>Bacteria</taxon>
        <taxon>Pseudomonadati</taxon>
        <taxon>Bacteroidota</taxon>
        <taxon>Bacteroidia</taxon>
        <taxon>Bacteroidales</taxon>
        <taxon>Bacteroidaceae</taxon>
        <taxon>Bacteroides</taxon>
    </lineage>
</organism>
<accession>A0A0P0G5I8</accession>
<dbReference type="Proteomes" id="UP000061809">
    <property type="component" value="Chromosome"/>
</dbReference>
<evidence type="ECO:0000313" key="1">
    <source>
        <dbReference type="EMBL" id="ALJ57300.1"/>
    </source>
</evidence>